<accession>A0A4R1XNJ0</accession>
<gene>
    <name evidence="1" type="ORF">EC844_12926</name>
</gene>
<evidence type="ECO:0000313" key="1">
    <source>
        <dbReference type="EMBL" id="TCM61173.1"/>
    </source>
</evidence>
<name>A0A4R1XNJ0_ACICA</name>
<reference evidence="1 2" key="1">
    <citation type="submission" date="2019-03" db="EMBL/GenBank/DDBJ databases">
        <title>Genomic analyses of the natural microbiome of Caenorhabditis elegans.</title>
        <authorList>
            <person name="Samuel B."/>
        </authorList>
    </citation>
    <scope>NUCLEOTIDE SEQUENCE [LARGE SCALE GENOMIC DNA]</scope>
    <source>
        <strain evidence="1 2">JUb89</strain>
    </source>
</reference>
<keyword evidence="2" id="KW-1185">Reference proteome</keyword>
<dbReference type="Proteomes" id="UP000294963">
    <property type="component" value="Unassembled WGS sequence"/>
</dbReference>
<evidence type="ECO:0000313" key="2">
    <source>
        <dbReference type="Proteomes" id="UP000294963"/>
    </source>
</evidence>
<dbReference type="EMBL" id="SLVJ01000029">
    <property type="protein sequence ID" value="TCM61173.1"/>
    <property type="molecule type" value="Genomic_DNA"/>
</dbReference>
<sequence>MKYIFFEFLIEIFHEVNIVYELVDGLSDGGIDEFKESYLNFYCFLKDEKIIFNLFRKSWVILAKLLEHGNMNFEVFDLLITRLMNEEKYDEADKILDGKIDAIYALPLSEAVKFLELYASIAGDVDSFDRFDRLFCKLLAVDKVSHADRSRYEGISPANRWL</sequence>
<organism evidence="1 2">
    <name type="scientific">Acinetobacter calcoaceticus</name>
    <dbReference type="NCBI Taxonomy" id="471"/>
    <lineage>
        <taxon>Bacteria</taxon>
        <taxon>Pseudomonadati</taxon>
        <taxon>Pseudomonadota</taxon>
        <taxon>Gammaproteobacteria</taxon>
        <taxon>Moraxellales</taxon>
        <taxon>Moraxellaceae</taxon>
        <taxon>Acinetobacter</taxon>
        <taxon>Acinetobacter calcoaceticus/baumannii complex</taxon>
    </lineage>
</organism>
<comment type="caution">
    <text evidence="1">The sequence shown here is derived from an EMBL/GenBank/DDBJ whole genome shotgun (WGS) entry which is preliminary data.</text>
</comment>
<proteinExistence type="predicted"/>
<protein>
    <submittedName>
        <fullName evidence="1">Uncharacterized protein</fullName>
    </submittedName>
</protein>
<dbReference type="AlphaFoldDB" id="A0A4R1XNJ0"/>